<sequence length="142" mass="16350">MDPLQNSLFTTSGALVNSVDKKMVLVLRDNTKLFGILRSFDQYGNLVLQDSFERIYVEDCFADIPKGVYLVRGENVVLMGEIDIDEEDNIKQIRISRDEAESRLKVQLKSRQQIEKGKRKTLHSLGFATDPEESKEDLYMLF</sequence>
<reference evidence="8 9" key="1">
    <citation type="submission" date="2016-07" db="EMBL/GenBank/DDBJ databases">
        <title>Pervasive Adenine N6-methylation of Active Genes in Fungi.</title>
        <authorList>
            <consortium name="DOE Joint Genome Institute"/>
            <person name="Mondo S.J."/>
            <person name="Dannebaum R.O."/>
            <person name="Kuo R.C."/>
            <person name="Labutti K."/>
            <person name="Haridas S."/>
            <person name="Kuo A."/>
            <person name="Salamov A."/>
            <person name="Ahrendt S.R."/>
            <person name="Lipzen A."/>
            <person name="Sullivan W."/>
            <person name="Andreopoulos W.B."/>
            <person name="Clum A."/>
            <person name="Lindquist E."/>
            <person name="Daum C."/>
            <person name="Ramamoorthy G.K."/>
            <person name="Gryganskyi A."/>
            <person name="Culley D."/>
            <person name="Magnuson J.K."/>
            <person name="James T.Y."/>
            <person name="O'Malley M.A."/>
            <person name="Stajich J.E."/>
            <person name="Spatafora J.W."/>
            <person name="Visel A."/>
            <person name="Grigoriev I.V."/>
        </authorList>
    </citation>
    <scope>NUCLEOTIDE SEQUENCE [LARGE SCALE GENOMIC DNA]</scope>
    <source>
        <strain evidence="8 9">12-1054</strain>
    </source>
</reference>
<dbReference type="SUPFAM" id="SSF50182">
    <property type="entry name" value="Sm-like ribonucleoproteins"/>
    <property type="match status" value="1"/>
</dbReference>
<dbReference type="GO" id="GO:0000290">
    <property type="term" value="P:deadenylation-dependent decapping of nuclear-transcribed mRNA"/>
    <property type="evidence" value="ECO:0007669"/>
    <property type="project" value="TreeGrafter"/>
</dbReference>
<comment type="function">
    <text evidence="6">Component of the cytoplasmic LSM1-LSM7 complex which is involved in mRNA degradation.</text>
</comment>
<dbReference type="PANTHER" id="PTHR15588">
    <property type="entry name" value="LSM1"/>
    <property type="match status" value="1"/>
</dbReference>
<comment type="subunit">
    <text evidence="6">Component of the heptameric LSM1-LSM7 complex that forms a seven-membered ring structure with a donut shape.</text>
</comment>
<evidence type="ECO:0000256" key="4">
    <source>
        <dbReference type="ARBA" id="ARBA00022884"/>
    </source>
</evidence>
<comment type="subcellular location">
    <subcellularLocation>
        <location evidence="6">Cytoplasm</location>
    </subcellularLocation>
    <subcellularLocation>
        <location evidence="6">Cytoplasm</location>
        <location evidence="6">P-body</location>
    </subcellularLocation>
</comment>
<evidence type="ECO:0000256" key="6">
    <source>
        <dbReference type="RuleBase" id="RU365047"/>
    </source>
</evidence>
<dbReference type="OrthoDB" id="10263346at2759"/>
<dbReference type="Gene3D" id="2.30.30.100">
    <property type="match status" value="1"/>
</dbReference>
<keyword evidence="3 6" id="KW-0507">mRNA processing</keyword>
<proteinExistence type="inferred from homology"/>
<dbReference type="EMBL" id="MCFI01000001">
    <property type="protein sequence ID" value="ORY87785.1"/>
    <property type="molecule type" value="Genomic_DNA"/>
</dbReference>
<protein>
    <recommendedName>
        <fullName evidence="6">U6 snRNA-associated Sm-like protein LSm1</fullName>
    </recommendedName>
</protein>
<evidence type="ECO:0000256" key="2">
    <source>
        <dbReference type="ARBA" id="ARBA00022490"/>
    </source>
</evidence>
<dbReference type="InterPro" id="IPR047575">
    <property type="entry name" value="Sm"/>
</dbReference>
<dbReference type="CDD" id="cd01728">
    <property type="entry name" value="LSm1"/>
    <property type="match status" value="1"/>
</dbReference>
<comment type="similarity">
    <text evidence="1 6">Belongs to the snRNP Sm proteins family.</text>
</comment>
<dbReference type="InterPro" id="IPR010920">
    <property type="entry name" value="LSM_dom_sf"/>
</dbReference>
<dbReference type="Proteomes" id="UP000193685">
    <property type="component" value="Unassembled WGS sequence"/>
</dbReference>
<dbReference type="GO" id="GO:0006397">
    <property type="term" value="P:mRNA processing"/>
    <property type="evidence" value="ECO:0007669"/>
    <property type="project" value="UniProtKB-UniRule"/>
</dbReference>
<dbReference type="STRING" id="56484.A0A1Y2FYN9"/>
<feature type="domain" description="Sm" evidence="7">
    <location>
        <begin position="10"/>
        <end position="85"/>
    </location>
</feature>
<comment type="caution">
    <text evidence="8">The sequence shown here is derived from an EMBL/GenBank/DDBJ whole genome shotgun (WGS) entry which is preliminary data.</text>
</comment>
<gene>
    <name evidence="6" type="primary">LSM1</name>
    <name evidence="8" type="ORF">BCR37DRAFT_342569</name>
</gene>
<organism evidence="8 9">
    <name type="scientific">Protomyces lactucae-debilis</name>
    <dbReference type="NCBI Taxonomy" id="2754530"/>
    <lineage>
        <taxon>Eukaryota</taxon>
        <taxon>Fungi</taxon>
        <taxon>Dikarya</taxon>
        <taxon>Ascomycota</taxon>
        <taxon>Taphrinomycotina</taxon>
        <taxon>Taphrinomycetes</taxon>
        <taxon>Taphrinales</taxon>
        <taxon>Protomycetaceae</taxon>
        <taxon>Protomyces</taxon>
    </lineage>
</organism>
<dbReference type="GO" id="GO:0000932">
    <property type="term" value="C:P-body"/>
    <property type="evidence" value="ECO:0007669"/>
    <property type="project" value="UniProtKB-SubCell"/>
</dbReference>
<dbReference type="InterPro" id="IPR034104">
    <property type="entry name" value="Lsm1"/>
</dbReference>
<evidence type="ECO:0000313" key="9">
    <source>
        <dbReference type="Proteomes" id="UP000193685"/>
    </source>
</evidence>
<dbReference type="GO" id="GO:1990904">
    <property type="term" value="C:ribonucleoprotein complex"/>
    <property type="evidence" value="ECO:0007669"/>
    <property type="project" value="UniProtKB-KW"/>
</dbReference>
<evidence type="ECO:0000256" key="3">
    <source>
        <dbReference type="ARBA" id="ARBA00022664"/>
    </source>
</evidence>
<evidence type="ECO:0000256" key="5">
    <source>
        <dbReference type="ARBA" id="ARBA00023274"/>
    </source>
</evidence>
<dbReference type="AlphaFoldDB" id="A0A1Y2FYN9"/>
<dbReference type="InterPro" id="IPR044642">
    <property type="entry name" value="PTHR15588"/>
</dbReference>
<keyword evidence="2 6" id="KW-0963">Cytoplasm</keyword>
<keyword evidence="4 6" id="KW-0694">RNA-binding</keyword>
<name>A0A1Y2FYN9_PROLT</name>
<keyword evidence="9" id="KW-1185">Reference proteome</keyword>
<dbReference type="GO" id="GO:0003729">
    <property type="term" value="F:mRNA binding"/>
    <property type="evidence" value="ECO:0007669"/>
    <property type="project" value="TreeGrafter"/>
</dbReference>
<accession>A0A1Y2FYN9</accession>
<dbReference type="PANTHER" id="PTHR15588:SF8">
    <property type="entry name" value="U6 SNRNA-ASSOCIATED SM-LIKE PROTEIN LSM1"/>
    <property type="match status" value="1"/>
</dbReference>
<evidence type="ECO:0000259" key="7">
    <source>
        <dbReference type="PROSITE" id="PS52002"/>
    </source>
</evidence>
<keyword evidence="5 6" id="KW-0687">Ribonucleoprotein</keyword>
<dbReference type="OMA" id="DQFANLM"/>
<dbReference type="Pfam" id="PF01423">
    <property type="entry name" value="LSM"/>
    <property type="match status" value="1"/>
</dbReference>
<evidence type="ECO:0000256" key="1">
    <source>
        <dbReference type="ARBA" id="ARBA00006850"/>
    </source>
</evidence>
<dbReference type="GO" id="GO:1990726">
    <property type="term" value="C:Lsm1-7-Pat1 complex"/>
    <property type="evidence" value="ECO:0007669"/>
    <property type="project" value="TreeGrafter"/>
</dbReference>
<dbReference type="InterPro" id="IPR001163">
    <property type="entry name" value="Sm_dom_euk/arc"/>
</dbReference>
<evidence type="ECO:0000313" key="8">
    <source>
        <dbReference type="EMBL" id="ORY87785.1"/>
    </source>
</evidence>
<dbReference type="PROSITE" id="PS52002">
    <property type="entry name" value="SM"/>
    <property type="match status" value="1"/>
</dbReference>
<dbReference type="SMART" id="SM00651">
    <property type="entry name" value="Sm"/>
    <property type="match status" value="1"/>
</dbReference>